<evidence type="ECO:0000313" key="3">
    <source>
        <dbReference type="Proteomes" id="UP000030651"/>
    </source>
</evidence>
<reference evidence="3" key="1">
    <citation type="journal article" date="2015" name="BMC Genomics">
        <title>Genomic and transcriptomic analysis of the endophytic fungus Pestalotiopsis fici reveals its lifestyle and high potential for synthesis of natural products.</title>
        <authorList>
            <person name="Wang X."/>
            <person name="Zhang X."/>
            <person name="Liu L."/>
            <person name="Xiang M."/>
            <person name="Wang W."/>
            <person name="Sun X."/>
            <person name="Che Y."/>
            <person name="Guo L."/>
            <person name="Liu G."/>
            <person name="Guo L."/>
            <person name="Wang C."/>
            <person name="Yin W.B."/>
            <person name="Stadler M."/>
            <person name="Zhang X."/>
            <person name="Liu X."/>
        </authorList>
    </citation>
    <scope>NUCLEOTIDE SEQUENCE [LARGE SCALE GENOMIC DNA]</scope>
    <source>
        <strain evidence="3">W106-1 / CGMCC3.15140</strain>
    </source>
</reference>
<gene>
    <name evidence="2" type="ORF">PFICI_07179</name>
</gene>
<keyword evidence="1" id="KW-0732">Signal</keyword>
<name>W3X9U5_PESFW</name>
<feature type="chain" id="PRO_5004835941" description="Yeast cell wall synthesis Kre9/Knh1 C-terminal domain-containing protein" evidence="1">
    <location>
        <begin position="23"/>
        <end position="216"/>
    </location>
</feature>
<feature type="signal peptide" evidence="1">
    <location>
        <begin position="1"/>
        <end position="22"/>
    </location>
</feature>
<keyword evidence="3" id="KW-1185">Reference proteome</keyword>
<dbReference type="KEGG" id="pfy:PFICI_07179"/>
<accession>W3X9U5</accession>
<evidence type="ECO:0008006" key="4">
    <source>
        <dbReference type="Google" id="ProtNLM"/>
    </source>
</evidence>
<dbReference type="EMBL" id="KI912112">
    <property type="protein sequence ID" value="ETS82177.1"/>
    <property type="molecule type" value="Genomic_DNA"/>
</dbReference>
<proteinExistence type="predicted"/>
<evidence type="ECO:0000313" key="2">
    <source>
        <dbReference type="EMBL" id="ETS82177.1"/>
    </source>
</evidence>
<dbReference type="HOGENOM" id="CLU_1278012_0_0_1"/>
<organism evidence="2 3">
    <name type="scientific">Pestalotiopsis fici (strain W106-1 / CGMCC3.15140)</name>
    <dbReference type="NCBI Taxonomy" id="1229662"/>
    <lineage>
        <taxon>Eukaryota</taxon>
        <taxon>Fungi</taxon>
        <taxon>Dikarya</taxon>
        <taxon>Ascomycota</taxon>
        <taxon>Pezizomycotina</taxon>
        <taxon>Sordariomycetes</taxon>
        <taxon>Xylariomycetidae</taxon>
        <taxon>Amphisphaeriales</taxon>
        <taxon>Sporocadaceae</taxon>
        <taxon>Pestalotiopsis</taxon>
    </lineage>
</organism>
<sequence>MKNFTFTRIVGLLAMLTGIVVATDLQDKRDYVTTETYSNGGVSTYTLNGLTTTIIIGASVEGEQPVTPAAAVPTDSADDFPHDKWTYTMVQDPTTLTVTQQARTFTDFLGHTKEVPAATVTETFPAITYTTVITPLVDPTPPSNEKRDYTTTSFWTETVTETLSVPAVTFSLTTTTETLPPQTYTNTWTRIVTTHITVIEPTPTTLNTVVTQTVTN</sequence>
<dbReference type="GeneID" id="19272192"/>
<dbReference type="AlphaFoldDB" id="W3X9U5"/>
<dbReference type="RefSeq" id="XP_007833951.1">
    <property type="nucleotide sequence ID" value="XM_007835760.1"/>
</dbReference>
<dbReference type="Proteomes" id="UP000030651">
    <property type="component" value="Unassembled WGS sequence"/>
</dbReference>
<evidence type="ECO:0000256" key="1">
    <source>
        <dbReference type="SAM" id="SignalP"/>
    </source>
</evidence>
<protein>
    <recommendedName>
        <fullName evidence="4">Yeast cell wall synthesis Kre9/Knh1 C-terminal domain-containing protein</fullName>
    </recommendedName>
</protein>
<dbReference type="InParanoid" id="W3X9U5"/>